<dbReference type="Proteomes" id="UP000177040">
    <property type="component" value="Unassembled WGS sequence"/>
</dbReference>
<gene>
    <name evidence="2" type="ORF">A2983_04815</name>
</gene>
<reference evidence="2 3" key="1">
    <citation type="journal article" date="2016" name="Nat. Commun.">
        <title>Thousands of microbial genomes shed light on interconnected biogeochemical processes in an aquifer system.</title>
        <authorList>
            <person name="Anantharaman K."/>
            <person name="Brown C.T."/>
            <person name="Hug L.A."/>
            <person name="Sharon I."/>
            <person name="Castelle C.J."/>
            <person name="Probst A.J."/>
            <person name="Thomas B.C."/>
            <person name="Singh A."/>
            <person name="Wilkins M.J."/>
            <person name="Karaoz U."/>
            <person name="Brodie E.L."/>
            <person name="Williams K.H."/>
            <person name="Hubbard S.S."/>
            <person name="Banfield J.F."/>
        </authorList>
    </citation>
    <scope>NUCLEOTIDE SEQUENCE [LARGE SCALE GENOMIC DNA]</scope>
</reference>
<dbReference type="EMBL" id="MFQH01000004">
    <property type="protein sequence ID" value="OGH78652.1"/>
    <property type="molecule type" value="Genomic_DNA"/>
</dbReference>
<name>A0A1F6N449_9BACT</name>
<keyword evidence="1" id="KW-0472">Membrane</keyword>
<keyword evidence="1" id="KW-1133">Transmembrane helix</keyword>
<keyword evidence="1" id="KW-0812">Transmembrane</keyword>
<organism evidence="2 3">
    <name type="scientific">Candidatus Magasanikbacteria bacterium RIFCSPLOWO2_01_FULL_40_15</name>
    <dbReference type="NCBI Taxonomy" id="1798686"/>
    <lineage>
        <taxon>Bacteria</taxon>
        <taxon>Candidatus Magasanikiibacteriota</taxon>
    </lineage>
</organism>
<evidence type="ECO:0000313" key="2">
    <source>
        <dbReference type="EMBL" id="OGH78652.1"/>
    </source>
</evidence>
<evidence type="ECO:0000256" key="1">
    <source>
        <dbReference type="SAM" id="Phobius"/>
    </source>
</evidence>
<accession>A0A1F6N449</accession>
<feature type="transmembrane region" description="Helical" evidence="1">
    <location>
        <begin position="6"/>
        <end position="24"/>
    </location>
</feature>
<evidence type="ECO:0000313" key="3">
    <source>
        <dbReference type="Proteomes" id="UP000177040"/>
    </source>
</evidence>
<protein>
    <submittedName>
        <fullName evidence="2">Uncharacterized protein</fullName>
    </submittedName>
</protein>
<dbReference type="AlphaFoldDB" id="A0A1F6N449"/>
<feature type="transmembrane region" description="Helical" evidence="1">
    <location>
        <begin position="79"/>
        <end position="105"/>
    </location>
</feature>
<proteinExistence type="predicted"/>
<comment type="caution">
    <text evidence="2">The sequence shown here is derived from an EMBL/GenBank/DDBJ whole genome shotgun (WGS) entry which is preliminary data.</text>
</comment>
<sequence>MAYFFYFVIFVSYIIHTVVKYRRYFLDPVKKTAWLLYKRIWQMHLVPFFGLITFFGLLMWDTLYSLIIKGHNGDGIGVAFGIGYLVIAFFYFIIVIHGWFLIFFIHQKLFSK</sequence>
<feature type="transmembrane region" description="Helical" evidence="1">
    <location>
        <begin position="45"/>
        <end position="67"/>
    </location>
</feature>